<evidence type="ECO:0000256" key="1">
    <source>
        <dbReference type="SAM" id="Coils"/>
    </source>
</evidence>
<feature type="compositionally biased region" description="Basic and acidic residues" evidence="2">
    <location>
        <begin position="558"/>
        <end position="574"/>
    </location>
</feature>
<dbReference type="InterPro" id="IPR021605">
    <property type="entry name" value="Pcf11_Clp1-ID"/>
</dbReference>
<dbReference type="InterPro" id="IPR048832">
    <property type="entry name" value="PCF11_charged"/>
</dbReference>
<dbReference type="Pfam" id="PF20827">
    <property type="entry name" value="PCF11_charged"/>
    <property type="match status" value="1"/>
</dbReference>
<feature type="region of interest" description="Disordered" evidence="2">
    <location>
        <begin position="1474"/>
        <end position="1513"/>
    </location>
</feature>
<dbReference type="Pfam" id="PF21936">
    <property type="entry name" value="Pcf11_C"/>
    <property type="match status" value="1"/>
</dbReference>
<dbReference type="Pfam" id="PF20845">
    <property type="entry name" value="Pcf11_helical"/>
    <property type="match status" value="1"/>
</dbReference>
<feature type="compositionally biased region" description="Low complexity" evidence="2">
    <location>
        <begin position="1119"/>
        <end position="1132"/>
    </location>
</feature>
<feature type="compositionally biased region" description="Basic and acidic residues" evidence="2">
    <location>
        <begin position="488"/>
        <end position="526"/>
    </location>
</feature>
<feature type="coiled-coil region" evidence="1">
    <location>
        <begin position="166"/>
        <end position="193"/>
    </location>
</feature>
<reference evidence="4" key="3">
    <citation type="submission" date="2025-09" db="UniProtKB">
        <authorList>
            <consortium name="Ensembl"/>
        </authorList>
    </citation>
    <scope>IDENTIFICATION</scope>
    <source>
        <strain evidence="4">breed Abyssinian</strain>
    </source>
</reference>
<feature type="region of interest" description="Disordered" evidence="2">
    <location>
        <begin position="707"/>
        <end position="739"/>
    </location>
</feature>
<feature type="compositionally biased region" description="Basic and acidic residues" evidence="2">
    <location>
        <begin position="301"/>
        <end position="323"/>
    </location>
</feature>
<feature type="compositionally biased region" description="Polar residues" evidence="2">
    <location>
        <begin position="528"/>
        <end position="537"/>
    </location>
</feature>
<feature type="compositionally biased region" description="Basic and acidic residues" evidence="2">
    <location>
        <begin position="339"/>
        <end position="380"/>
    </location>
</feature>
<keyword evidence="1" id="KW-0175">Coiled coil</keyword>
<feature type="region of interest" description="Disordered" evidence="2">
    <location>
        <begin position="665"/>
        <end position="688"/>
    </location>
</feature>
<accession>A0ABI7ZHY7</accession>
<proteinExistence type="predicted"/>
<sequence length="1513" mass="168295">MSEQTPAEAGTAGAREDACRDYQSSLEDLTFNSKPHINMLTILAEENLPFAKEIVSLIEAQTAKVDENTRKSLFKLRSTWDEIFPLKKLYALDVRVNSLDPAWPIKPLPPNVNTSSIHVNPKFLNKSPEEPSTPGTVVSSPSISTPPIVPDIQKNLTQEQLIRQQLLAKQKQLLELQQKKLELELEQAKAQLAVSLSVQQETSNLGPGSAPSKLHVPQIPPLAVKPPHQVPVQPEKSRPGPSLQIQDLKGTNRDPRLNRMSQHSSHGKDQSHRKEFLMNTLNQSDIKTSKTVPSEKLNSSKQEKSKSGEKITKKELDQLDSKSKSKSKSPSPLKNKLSHTKDLKNQESESARVSDMSKRDPRLKKHLQDKTDSKDDDVKDKRKTAEKKDKDEHMKSSEHRLVGSRNKIINGIVQKQDTITEESEKQGTKPGRSSTRKRSRSRSPKSRSPIIHSPKRRDRRSPKRRQRSMSPSSTPKAGKIRQSGVKQSHMEEFTLPSREERNAKRSNKQDIRDPRRIKKTEEERPQEAANQHSTKSGTEPKENIENWQSSKSTKRWKSGWEENKSLQQGDEHSKSPHLRHRESWSSTKGILSPRTPKQQHRLSVDANLQIPKELTLASKRELLQKTSERLASGEITQDEFLVVVHQIRQLFQYQEGVREEQRSPFNDRFPLKRPRYEDSDKPFVDSPASRFAGLDTNQRLTALAEDRPLFDGPSRPSVTRDGPTKMIFEGPNKLSPRIDGPPTPGSLRFDGSPGQMGGGGPLRFEGPQGQLGGGCPLRFEGPPGPVGTPLRFEGPIGQAGGGGFRFEGSPGLRFEGSAGGLRFEGPGGQPVGGLRFEGHRGQPVGGLRFEGPHGQPVGGLRFDNPRGQPVGGLRFEGGHGPSGAAIRFDGPHGQPAGGIRFEGPLLQQGVGMRFEGPHGQSVAGLRFEGQHNQLGGNLRFEGPHGQPGVGIRFEGPLVQQGGGMRFEGPSVPGGGLRIEGPLGQGGPRFEGCHALRFDGQPGQPSLLPRFDGLHGQPGPRFERTGQPGPQRFDGPPGQQVQPRFDGVPQRFDGPQHQQASRFDIPLGLQSTRFDNHPSQRLESVSFNQSGPYNDPPGNAFNAPSQGLQFQRHEQMFDSPQGPNFNGPHGPGNQSFSNPLNRASGHYFDEKNLQSSQFGNFGNLPAPITVGNIQASQQVLTGVAQPVAFGQGQQFLPVHPQNPGAFVQNPSGALPKAYPDNHLSQVDVNELFSKLLKTGILKLSQPDSATTQVNEVAAQPAPEEEEDQNEDQDVPDLTNFTIEELKQRYDSVINRLYTGIQCYSCGMRFTTSQTDVYADHLDWHYRQNRTEKDVSRKVTHRRWYYSLTDWIEFEEIADLEERAKSQFFEKVHEEVVLKTQEAAKEKEFQSVPAGPAGAVESCEICQEQFEQYWDEEEEEWHLKNAIRVDGKIYHPSCYEDYQNTSSFDCTPSPSKTPVENPLNIMLNIVKNELQEPCESPKVKEERIDTPPACTEESIATPTEIKTESDTVESV</sequence>
<feature type="compositionally biased region" description="Basic and acidic residues" evidence="2">
    <location>
        <begin position="674"/>
        <end position="683"/>
    </location>
</feature>
<dbReference type="SUPFAM" id="SSF48464">
    <property type="entry name" value="ENTH/VHS domain"/>
    <property type="match status" value="1"/>
</dbReference>
<feature type="compositionally biased region" description="Polar residues" evidence="2">
    <location>
        <begin position="1082"/>
        <end position="1091"/>
    </location>
</feature>
<evidence type="ECO:0000313" key="4">
    <source>
        <dbReference type="Ensembl" id="ENSFCTP00005046238.1"/>
    </source>
</evidence>
<dbReference type="CDD" id="cd16982">
    <property type="entry name" value="CID_Pcf11"/>
    <property type="match status" value="1"/>
</dbReference>
<name>A0ABI7ZHY7_FELCA</name>
<dbReference type="InterPro" id="IPR054127">
    <property type="entry name" value="Pcf11_C"/>
</dbReference>
<dbReference type="SMART" id="SM00582">
    <property type="entry name" value="RPR"/>
    <property type="match status" value="1"/>
</dbReference>
<dbReference type="Ensembl" id="ENSFCTT00005063514.1">
    <property type="protein sequence ID" value="ENSFCTP00005046238.1"/>
    <property type="gene ID" value="ENSFCTG00005021977.1"/>
</dbReference>
<feature type="compositionally biased region" description="Acidic residues" evidence="2">
    <location>
        <begin position="1261"/>
        <end position="1273"/>
    </location>
</feature>
<dbReference type="Pfam" id="PF11526">
    <property type="entry name" value="Pfc11_Clp1_ID"/>
    <property type="match status" value="1"/>
</dbReference>
<feature type="region of interest" description="Disordered" evidence="2">
    <location>
        <begin position="1247"/>
        <end position="1273"/>
    </location>
</feature>
<dbReference type="PANTHER" id="PTHR15921">
    <property type="entry name" value="PRE-MRNA CLEAVAGE COMPLEX II"/>
    <property type="match status" value="1"/>
</dbReference>
<dbReference type="GeneTree" id="ENSGT00440000034259"/>
<dbReference type="PANTHER" id="PTHR15921:SF3">
    <property type="entry name" value="PRE-MRNA CLEAVAGE COMPLEX 2 PROTEIN PCF11"/>
    <property type="match status" value="1"/>
</dbReference>
<evidence type="ECO:0000256" key="2">
    <source>
        <dbReference type="SAM" id="MobiDB-lite"/>
    </source>
</evidence>
<reference evidence="4" key="2">
    <citation type="submission" date="2025-08" db="UniProtKB">
        <authorList>
            <consortium name="Ensembl"/>
        </authorList>
    </citation>
    <scope>IDENTIFICATION</scope>
    <source>
        <strain evidence="4">breed Abyssinian</strain>
    </source>
</reference>
<evidence type="ECO:0000313" key="5">
    <source>
        <dbReference type="Proteomes" id="UP000823872"/>
    </source>
</evidence>
<feature type="domain" description="CID" evidence="3">
    <location>
        <begin position="17"/>
        <end position="97"/>
    </location>
</feature>
<feature type="compositionally biased region" description="Polar residues" evidence="2">
    <location>
        <begin position="279"/>
        <end position="292"/>
    </location>
</feature>
<dbReference type="InterPro" id="IPR008942">
    <property type="entry name" value="ENTH_VHS"/>
</dbReference>
<dbReference type="Pfam" id="PF20844">
    <property type="entry name" value="PCF11_RFEG_rpt"/>
    <property type="match status" value="2"/>
</dbReference>
<dbReference type="Proteomes" id="UP000823872">
    <property type="component" value="Chromosome D1"/>
</dbReference>
<dbReference type="Gene3D" id="1.25.40.90">
    <property type="match status" value="1"/>
</dbReference>
<gene>
    <name evidence="4" type="primary">PCF11</name>
</gene>
<feature type="compositionally biased region" description="Basic residues" evidence="2">
    <location>
        <begin position="453"/>
        <end position="467"/>
    </location>
</feature>
<feature type="compositionally biased region" description="Basic and acidic residues" evidence="2">
    <location>
        <begin position="266"/>
        <end position="276"/>
    </location>
</feature>
<keyword evidence="5" id="KW-1185">Reference proteome</keyword>
<dbReference type="InterPro" id="IPR045154">
    <property type="entry name" value="PCF11-like"/>
</dbReference>
<dbReference type="InterPro" id="IPR048830">
    <property type="entry name" value="PCF11_helical"/>
</dbReference>
<feature type="region of interest" description="Disordered" evidence="2">
    <location>
        <begin position="202"/>
        <end position="608"/>
    </location>
</feature>
<feature type="compositionally biased region" description="Basic residues" evidence="2">
    <location>
        <begin position="434"/>
        <end position="445"/>
    </location>
</feature>
<dbReference type="InterPro" id="IPR006569">
    <property type="entry name" value="CID_dom"/>
</dbReference>
<reference evidence="4 5" key="1">
    <citation type="submission" date="2021-02" db="EMBL/GenBank/DDBJ databases">
        <title>Safari Cat Assemblies.</title>
        <authorList>
            <person name="Bredemeyer K.R."/>
            <person name="Murphy W.J."/>
        </authorList>
    </citation>
    <scope>NUCLEOTIDE SEQUENCE [LARGE SCALE GENOMIC DNA]</scope>
</reference>
<feature type="region of interest" description="Disordered" evidence="2">
    <location>
        <begin position="125"/>
        <end position="144"/>
    </location>
</feature>
<dbReference type="InterPro" id="IPR048829">
    <property type="entry name" value="PCF11_RFEG_rpt"/>
</dbReference>
<protein>
    <recommendedName>
        <fullName evidence="3">CID domain-containing protein</fullName>
    </recommendedName>
</protein>
<dbReference type="InterPro" id="IPR047415">
    <property type="entry name" value="Pcf11_CID"/>
</dbReference>
<feature type="compositionally biased region" description="Low complexity" evidence="2">
    <location>
        <begin position="132"/>
        <end position="144"/>
    </location>
</feature>
<feature type="compositionally biased region" description="Basic and acidic residues" evidence="2">
    <location>
        <begin position="386"/>
        <end position="401"/>
    </location>
</feature>
<feature type="region of interest" description="Disordered" evidence="2">
    <location>
        <begin position="1082"/>
        <end position="1144"/>
    </location>
</feature>
<evidence type="ECO:0000259" key="3">
    <source>
        <dbReference type="SMART" id="SM00582"/>
    </source>
</evidence>
<organism evidence="4 5">
    <name type="scientific">Felis catus</name>
    <name type="common">Cat</name>
    <name type="synonym">Felis silvestris catus</name>
    <dbReference type="NCBI Taxonomy" id="9685"/>
    <lineage>
        <taxon>Eukaryota</taxon>
        <taxon>Metazoa</taxon>
        <taxon>Chordata</taxon>
        <taxon>Craniata</taxon>
        <taxon>Vertebrata</taxon>
        <taxon>Euteleostomi</taxon>
        <taxon>Mammalia</taxon>
        <taxon>Eutheria</taxon>
        <taxon>Laurasiatheria</taxon>
        <taxon>Carnivora</taxon>
        <taxon>Feliformia</taxon>
        <taxon>Felidae</taxon>
        <taxon>Felinae</taxon>
        <taxon>Felis</taxon>
    </lineage>
</organism>
<feature type="compositionally biased region" description="Basic and acidic residues" evidence="2">
    <location>
        <begin position="1477"/>
        <end position="1487"/>
    </location>
</feature>